<sequence>MAVLSDLVQRAGLEMQAVLLPAADLGWEVRAGDLDWTCLATAAHLADDLFSYASQVIAQPEVGYLPIEAVIEPSAGNAEILRAVQMCGRLLALAVDSMPAEARAWHPYGTSDPEGFAAMGVVEVLVHCYDTTRGLGLDWAPPAECCSPVLERLFPDAPQGDPSEVLLHVTGRAALADRPRLTQWAWDSSVRAPST</sequence>
<dbReference type="RefSeq" id="WP_344255329.1">
    <property type="nucleotide sequence ID" value="NZ_BAAARE010000010.1"/>
</dbReference>
<keyword evidence="2" id="KW-1185">Reference proteome</keyword>
<accession>A0ABN3LQ64</accession>
<name>A0ABN3LQ64_9MICO</name>
<reference evidence="1 2" key="1">
    <citation type="journal article" date="2019" name="Int. J. Syst. Evol. Microbiol.">
        <title>The Global Catalogue of Microorganisms (GCM) 10K type strain sequencing project: providing services to taxonomists for standard genome sequencing and annotation.</title>
        <authorList>
            <consortium name="The Broad Institute Genomics Platform"/>
            <consortium name="The Broad Institute Genome Sequencing Center for Infectious Disease"/>
            <person name="Wu L."/>
            <person name="Ma J."/>
        </authorList>
    </citation>
    <scope>NUCLEOTIDE SEQUENCE [LARGE SCALE GENOMIC DNA]</scope>
    <source>
        <strain evidence="1 2">JCM 16259</strain>
    </source>
</reference>
<evidence type="ECO:0008006" key="3">
    <source>
        <dbReference type="Google" id="ProtNLM"/>
    </source>
</evidence>
<evidence type="ECO:0000313" key="1">
    <source>
        <dbReference type="EMBL" id="GAA2486740.1"/>
    </source>
</evidence>
<dbReference type="Proteomes" id="UP001500730">
    <property type="component" value="Unassembled WGS sequence"/>
</dbReference>
<protein>
    <recommendedName>
        <fullName evidence="3">Mycothiol-dependent maleylpyruvate isomerase metal-binding domain-containing protein</fullName>
    </recommendedName>
</protein>
<proteinExistence type="predicted"/>
<organism evidence="1 2">
    <name type="scientific">Terrabacter carboxydivorans</name>
    <dbReference type="NCBI Taxonomy" id="619730"/>
    <lineage>
        <taxon>Bacteria</taxon>
        <taxon>Bacillati</taxon>
        <taxon>Actinomycetota</taxon>
        <taxon>Actinomycetes</taxon>
        <taxon>Micrococcales</taxon>
        <taxon>Intrasporangiaceae</taxon>
        <taxon>Terrabacter</taxon>
    </lineage>
</organism>
<dbReference type="EMBL" id="BAAARE010000010">
    <property type="protein sequence ID" value="GAA2486740.1"/>
    <property type="molecule type" value="Genomic_DNA"/>
</dbReference>
<gene>
    <name evidence="1" type="ORF">GCM10009858_25830</name>
</gene>
<evidence type="ECO:0000313" key="2">
    <source>
        <dbReference type="Proteomes" id="UP001500730"/>
    </source>
</evidence>
<comment type="caution">
    <text evidence="1">The sequence shown here is derived from an EMBL/GenBank/DDBJ whole genome shotgun (WGS) entry which is preliminary data.</text>
</comment>